<evidence type="ECO:0000256" key="3">
    <source>
        <dbReference type="ARBA" id="ARBA00023159"/>
    </source>
</evidence>
<dbReference type="InterPro" id="IPR003313">
    <property type="entry name" value="AraC-bd"/>
</dbReference>
<dbReference type="InterPro" id="IPR014710">
    <property type="entry name" value="RmlC-like_jellyroll"/>
</dbReference>
<evidence type="ECO:0000259" key="5">
    <source>
        <dbReference type="PROSITE" id="PS01124"/>
    </source>
</evidence>
<dbReference type="InterPro" id="IPR020449">
    <property type="entry name" value="Tscrpt_reg_AraC-type_HTH"/>
</dbReference>
<keyword evidence="7" id="KW-1185">Reference proteome</keyword>
<dbReference type="Gene3D" id="2.60.120.10">
    <property type="entry name" value="Jelly Rolls"/>
    <property type="match status" value="1"/>
</dbReference>
<dbReference type="InterPro" id="IPR018062">
    <property type="entry name" value="HTH_AraC-typ_CS"/>
</dbReference>
<dbReference type="PANTHER" id="PTHR11019:SF159">
    <property type="entry name" value="TRANSCRIPTIONAL REGULATOR-RELATED"/>
    <property type="match status" value="1"/>
</dbReference>
<name>A0ABQ1LBG7_9PROT</name>
<keyword evidence="3" id="KW-0010">Activator</keyword>
<dbReference type="CDD" id="cd06124">
    <property type="entry name" value="cupin_NimR-like_N"/>
    <property type="match status" value="1"/>
</dbReference>
<dbReference type="Proteomes" id="UP000637769">
    <property type="component" value="Unassembled WGS sequence"/>
</dbReference>
<dbReference type="SMART" id="SM00342">
    <property type="entry name" value="HTH_ARAC"/>
    <property type="match status" value="1"/>
</dbReference>
<dbReference type="Gene3D" id="1.10.10.60">
    <property type="entry name" value="Homeodomain-like"/>
    <property type="match status" value="1"/>
</dbReference>
<dbReference type="InterPro" id="IPR018060">
    <property type="entry name" value="HTH_AraC"/>
</dbReference>
<comment type="caution">
    <text evidence="6">The sequence shown here is derived from an EMBL/GenBank/DDBJ whole genome shotgun (WGS) entry which is preliminary data.</text>
</comment>
<dbReference type="InterPro" id="IPR011051">
    <property type="entry name" value="RmlC_Cupin_sf"/>
</dbReference>
<gene>
    <name evidence="6" type="ORF">GCM10007207_01920</name>
</gene>
<dbReference type="PROSITE" id="PS01124">
    <property type="entry name" value="HTH_ARAC_FAMILY_2"/>
    <property type="match status" value="1"/>
</dbReference>
<feature type="domain" description="HTH araC/xylS-type" evidence="5">
    <location>
        <begin position="167"/>
        <end position="266"/>
    </location>
</feature>
<sequence length="268" mass="29800">MKILTVEETQAVLKENHLDQVRAVGLARKEASEALFYAWHAHPTHQILFARKGTTQVEGEAGRHLLPAGHALWIPAQMRHRTMIRNLDGVSLFLAPEEVETGCRSIRAFPVSPLIQEMLFYALRWSEGVGDREPLTKSFLQTLVLLLQEAIQAAGQQDFVLPKARHPSLQRGMDAALLDPGAASLAMVMREAGMSERSFRRYFDKETGMNWQQWITQARLFHAATSLAQGESVTRVAAESGYASQSAFAKAFARLLGCSPARFRSQSG</sequence>
<dbReference type="PANTHER" id="PTHR11019">
    <property type="entry name" value="HTH-TYPE TRANSCRIPTIONAL REGULATOR NIMR"/>
    <property type="match status" value="1"/>
</dbReference>
<dbReference type="PRINTS" id="PR00032">
    <property type="entry name" value="HTHARAC"/>
</dbReference>
<dbReference type="Pfam" id="PF12833">
    <property type="entry name" value="HTH_18"/>
    <property type="match status" value="1"/>
</dbReference>
<protein>
    <submittedName>
        <fullName evidence="6">AraC family transcriptional regulator</fullName>
    </submittedName>
</protein>
<dbReference type="EMBL" id="BMCH01000001">
    <property type="protein sequence ID" value="GGC20306.1"/>
    <property type="molecule type" value="Genomic_DNA"/>
</dbReference>
<reference evidence="7" key="1">
    <citation type="journal article" date="2019" name="Int. J. Syst. Evol. Microbiol.">
        <title>The Global Catalogue of Microorganisms (GCM) 10K type strain sequencing project: providing services to taxonomists for standard genome sequencing and annotation.</title>
        <authorList>
            <consortium name="The Broad Institute Genomics Platform"/>
            <consortium name="The Broad Institute Genome Sequencing Center for Infectious Disease"/>
            <person name="Wu L."/>
            <person name="Ma J."/>
        </authorList>
    </citation>
    <scope>NUCLEOTIDE SEQUENCE [LARGE SCALE GENOMIC DNA]</scope>
    <source>
        <strain evidence="7">CCM 7132</strain>
    </source>
</reference>
<keyword evidence="4" id="KW-0804">Transcription</keyword>
<evidence type="ECO:0000313" key="6">
    <source>
        <dbReference type="EMBL" id="GGC20306.1"/>
    </source>
</evidence>
<evidence type="ECO:0000256" key="2">
    <source>
        <dbReference type="ARBA" id="ARBA00023125"/>
    </source>
</evidence>
<organism evidence="6 7">
    <name type="scientific">Asaia siamensis</name>
    <dbReference type="NCBI Taxonomy" id="110479"/>
    <lineage>
        <taxon>Bacteria</taxon>
        <taxon>Pseudomonadati</taxon>
        <taxon>Pseudomonadota</taxon>
        <taxon>Alphaproteobacteria</taxon>
        <taxon>Acetobacterales</taxon>
        <taxon>Acetobacteraceae</taxon>
        <taxon>Asaia</taxon>
    </lineage>
</organism>
<dbReference type="InterPro" id="IPR009057">
    <property type="entry name" value="Homeodomain-like_sf"/>
</dbReference>
<dbReference type="RefSeq" id="WP_188424714.1">
    <property type="nucleotide sequence ID" value="NZ_BMCH01000001.1"/>
</dbReference>
<dbReference type="PROSITE" id="PS00041">
    <property type="entry name" value="HTH_ARAC_FAMILY_1"/>
    <property type="match status" value="1"/>
</dbReference>
<evidence type="ECO:0000313" key="7">
    <source>
        <dbReference type="Proteomes" id="UP000637769"/>
    </source>
</evidence>
<keyword evidence="1" id="KW-0805">Transcription regulation</keyword>
<proteinExistence type="predicted"/>
<evidence type="ECO:0000256" key="1">
    <source>
        <dbReference type="ARBA" id="ARBA00023015"/>
    </source>
</evidence>
<dbReference type="Pfam" id="PF02311">
    <property type="entry name" value="AraC_binding"/>
    <property type="match status" value="1"/>
</dbReference>
<evidence type="ECO:0000256" key="4">
    <source>
        <dbReference type="ARBA" id="ARBA00023163"/>
    </source>
</evidence>
<keyword evidence="2" id="KW-0238">DNA-binding</keyword>
<dbReference type="SUPFAM" id="SSF51182">
    <property type="entry name" value="RmlC-like cupins"/>
    <property type="match status" value="1"/>
</dbReference>
<accession>A0ABQ1LBG7</accession>
<dbReference type="SUPFAM" id="SSF46689">
    <property type="entry name" value="Homeodomain-like"/>
    <property type="match status" value="2"/>
</dbReference>